<feature type="compositionally biased region" description="Low complexity" evidence="4">
    <location>
        <begin position="342"/>
        <end position="352"/>
    </location>
</feature>
<evidence type="ECO:0000259" key="5">
    <source>
        <dbReference type="PROSITE" id="PS50002"/>
    </source>
</evidence>
<feature type="domain" description="SH3" evidence="5">
    <location>
        <begin position="859"/>
        <end position="920"/>
    </location>
</feature>
<dbReference type="InterPro" id="IPR011993">
    <property type="entry name" value="PH-like_dom_sf"/>
</dbReference>
<name>A0A1A7XDC8_9TELE</name>
<dbReference type="SMART" id="SM00325">
    <property type="entry name" value="RhoGEF"/>
    <property type="match status" value="1"/>
</dbReference>
<evidence type="ECO:0000259" key="6">
    <source>
        <dbReference type="PROSITE" id="PS50003"/>
    </source>
</evidence>
<organism evidence="8">
    <name type="scientific">Iconisemion striatum</name>
    <dbReference type="NCBI Taxonomy" id="60296"/>
    <lineage>
        <taxon>Eukaryota</taxon>
        <taxon>Metazoa</taxon>
        <taxon>Chordata</taxon>
        <taxon>Craniata</taxon>
        <taxon>Vertebrata</taxon>
        <taxon>Euteleostomi</taxon>
        <taxon>Actinopterygii</taxon>
        <taxon>Neopterygii</taxon>
        <taxon>Teleostei</taxon>
        <taxon>Neoteleostei</taxon>
        <taxon>Acanthomorphata</taxon>
        <taxon>Ovalentaria</taxon>
        <taxon>Atherinomorphae</taxon>
        <taxon>Cyprinodontiformes</taxon>
        <taxon>Nothobranchiidae</taxon>
        <taxon>Iconisemion</taxon>
    </lineage>
</organism>
<dbReference type="FunFam" id="1.20.900.10:FF:000007">
    <property type="entry name" value="rho guanine nucleotide exchange factor 19"/>
    <property type="match status" value="1"/>
</dbReference>
<dbReference type="InterPro" id="IPR001849">
    <property type="entry name" value="PH_domain"/>
</dbReference>
<feature type="compositionally biased region" description="Pro residues" evidence="4">
    <location>
        <begin position="353"/>
        <end position="366"/>
    </location>
</feature>
<dbReference type="InterPro" id="IPR047270">
    <property type="entry name" value="PH_ephexin"/>
</dbReference>
<gene>
    <name evidence="8" type="primary">ARHGEF15</name>
</gene>
<dbReference type="Gene3D" id="1.20.900.10">
    <property type="entry name" value="Dbl homology (DH) domain"/>
    <property type="match status" value="1"/>
</dbReference>
<dbReference type="PROSITE" id="PS50002">
    <property type="entry name" value="SH3"/>
    <property type="match status" value="1"/>
</dbReference>
<feature type="compositionally biased region" description="Polar residues" evidence="4">
    <location>
        <begin position="483"/>
        <end position="494"/>
    </location>
</feature>
<dbReference type="InterPro" id="IPR036028">
    <property type="entry name" value="SH3-like_dom_sf"/>
</dbReference>
<sequence>MSEQDTFPSLAKSGLKPKPEVRPRSFQQNPSSTSANGANASGGCEGKVKEMVSRFYKQESREVEEHATNAYTELPSAKKAPVIRDKQEHAAAQCHTNAEEVPPLPMKRSCFLKKNKNEGRVGGKVSQGSNVEGGRSAPDGKEVEAQVNGDDETEVEHGLEVPFCSDQSCSCVCHLHRPGMMLIWVPVEAEAVEERKIVKKQTPKLKETCEEEKEEDKVDSAPVEEKPILNQVKSNFLLSLEGVLAEQHRNSDQGPPAAKNPYKSPAAPPKPAPSPPVQESSSQEEEENIYEIVLPTAQVSKKTTLVVKDVLKNPSQLKSRSNTLDSRPTIVEPKPLFDESVPPKLLPKIPKIPGTPPPSRPPPPPPKDPRRPSDVATDFLRIVETGKGEGARDTRRPSDVAMVSLKTVGENGAQGGRESREPSPIRRKLSFKWEAHLKNEPLYQVYRKTIISKEINRQTVSRNSSGTSDDFPADWTDRRNKSAAPSLNGESRGSTLWQDLPEVQESGVLKQLTTEQLKYQESMFEVLTSEASYLRSLRILTEHFLDNRELKETMIIRDRKTLFSNSLKIREVSERFLKDLEDRIFKDIVFLDICDIIHYHAQHNFPAYIDYVRNQIYQEKTFSTLKKNNAQFATVISHLQEAPQCQRLPFVSFLLLPFQRITRIKMLIENILRKTIEGTKEEKTATKALDSVSKIIDKCNTEVGKMRQMEELIQISAMLEFDSKLKAIPIISETRYLEKKGELHEMSRGKTLVNMRAKFNPIHLFLFNDLLIIALKKGAERFVVMDHGHRSMVQVQPLEESSSGVTYENCFNLTIVENHQGRTIERLLKAPSQSDVHRWLAAFPDSMSKDEEEKVYEEFDCPQVQCVEQYVAEQADELSLEPAEIVNVLRKSNEGWYEGTRLSDGQKGWFPVANTIEITNEHVRRKNLLERYRVSQAASMLKDKYR</sequence>
<feature type="region of interest" description="Disordered" evidence="4">
    <location>
        <begin position="244"/>
        <end position="289"/>
    </location>
</feature>
<proteinExistence type="predicted"/>
<accession>A0A1A7XDC8</accession>
<evidence type="ECO:0000256" key="3">
    <source>
        <dbReference type="PROSITE-ProRule" id="PRU00192"/>
    </source>
</evidence>
<keyword evidence="1 3" id="KW-0728">SH3 domain</keyword>
<evidence type="ECO:0000259" key="7">
    <source>
        <dbReference type="PROSITE" id="PS50010"/>
    </source>
</evidence>
<dbReference type="InterPro" id="IPR035899">
    <property type="entry name" value="DBL_dom_sf"/>
</dbReference>
<dbReference type="AlphaFoldDB" id="A0A1A7XDC8"/>
<dbReference type="EMBL" id="HADW01014593">
    <property type="protein sequence ID" value="SBP15993.1"/>
    <property type="molecule type" value="Transcribed_RNA"/>
</dbReference>
<dbReference type="PROSITE" id="PS50003">
    <property type="entry name" value="PH_DOMAIN"/>
    <property type="match status" value="1"/>
</dbReference>
<keyword evidence="2" id="KW-0344">Guanine-nucleotide releasing factor</keyword>
<feature type="region of interest" description="Disordered" evidence="4">
    <location>
        <begin position="118"/>
        <end position="142"/>
    </location>
</feature>
<dbReference type="CDD" id="cd01221">
    <property type="entry name" value="PH_ephexin"/>
    <property type="match status" value="1"/>
</dbReference>
<feature type="region of interest" description="Disordered" evidence="4">
    <location>
        <begin position="203"/>
        <end position="226"/>
    </location>
</feature>
<dbReference type="Gene3D" id="2.30.30.40">
    <property type="entry name" value="SH3 Domains"/>
    <property type="match status" value="1"/>
</dbReference>
<evidence type="ECO:0000313" key="8">
    <source>
        <dbReference type="EMBL" id="SBP15993.1"/>
    </source>
</evidence>
<dbReference type="SUPFAM" id="SSF50044">
    <property type="entry name" value="SH3-domain"/>
    <property type="match status" value="1"/>
</dbReference>
<feature type="domain" description="PH" evidence="6">
    <location>
        <begin position="736"/>
        <end position="848"/>
    </location>
</feature>
<reference evidence="8" key="2">
    <citation type="submission" date="2016-06" db="EMBL/GenBank/DDBJ databases">
        <title>The genome of a short-lived fish provides insights into sex chromosome evolution and the genetic control of aging.</title>
        <authorList>
            <person name="Reichwald K."/>
            <person name="Felder M."/>
            <person name="Petzold A."/>
            <person name="Koch P."/>
            <person name="Groth M."/>
            <person name="Platzer M."/>
        </authorList>
    </citation>
    <scope>NUCLEOTIDE SEQUENCE</scope>
    <source>
        <tissue evidence="8">Brain</tissue>
    </source>
</reference>
<feature type="compositionally biased region" description="Low complexity" evidence="4">
    <location>
        <begin position="255"/>
        <end position="265"/>
    </location>
</feature>
<feature type="compositionally biased region" description="Polar residues" evidence="4">
    <location>
        <begin position="459"/>
        <end position="468"/>
    </location>
</feature>
<dbReference type="Gene3D" id="2.30.29.30">
    <property type="entry name" value="Pleckstrin-homology domain (PH domain)/Phosphotyrosine-binding domain (PTB)"/>
    <property type="match status" value="1"/>
</dbReference>
<evidence type="ECO:0000256" key="4">
    <source>
        <dbReference type="SAM" id="MobiDB-lite"/>
    </source>
</evidence>
<dbReference type="CDD" id="cd11793">
    <property type="entry name" value="SH3_ephexin1_like"/>
    <property type="match status" value="1"/>
</dbReference>
<evidence type="ECO:0000256" key="2">
    <source>
        <dbReference type="ARBA" id="ARBA00022658"/>
    </source>
</evidence>
<feature type="region of interest" description="Disordered" evidence="4">
    <location>
        <begin position="308"/>
        <end position="374"/>
    </location>
</feature>
<dbReference type="InterPro" id="IPR000219">
    <property type="entry name" value="DH_dom"/>
</dbReference>
<dbReference type="GO" id="GO:0005085">
    <property type="term" value="F:guanyl-nucleotide exchange factor activity"/>
    <property type="evidence" value="ECO:0007669"/>
    <property type="project" value="UniProtKB-KW"/>
</dbReference>
<feature type="compositionally biased region" description="Low complexity" evidence="4">
    <location>
        <begin position="29"/>
        <end position="42"/>
    </location>
</feature>
<protein>
    <submittedName>
        <fullName evidence="8">Rho guanine nucleotide exchange factor (GEF) 15</fullName>
    </submittedName>
</protein>
<feature type="region of interest" description="Disordered" evidence="4">
    <location>
        <begin position="59"/>
        <end position="91"/>
    </location>
</feature>
<feature type="compositionally biased region" description="Polar residues" evidence="4">
    <location>
        <begin position="313"/>
        <end position="326"/>
    </location>
</feature>
<dbReference type="InterPro" id="IPR001452">
    <property type="entry name" value="SH3_domain"/>
</dbReference>
<reference evidence="8" key="1">
    <citation type="submission" date="2016-05" db="EMBL/GenBank/DDBJ databases">
        <authorList>
            <person name="Lavstsen T."/>
            <person name="Jespersen J.S."/>
        </authorList>
    </citation>
    <scope>NUCLEOTIDE SEQUENCE</scope>
    <source>
        <tissue evidence="8">Brain</tissue>
    </source>
</reference>
<feature type="region of interest" description="Disordered" evidence="4">
    <location>
        <begin position="459"/>
        <end position="494"/>
    </location>
</feature>
<feature type="domain" description="DH" evidence="7">
    <location>
        <begin position="518"/>
        <end position="702"/>
    </location>
</feature>
<feature type="compositionally biased region" description="Basic and acidic residues" evidence="4">
    <location>
        <begin position="215"/>
        <end position="226"/>
    </location>
</feature>
<dbReference type="SUPFAM" id="SSF50729">
    <property type="entry name" value="PH domain-like"/>
    <property type="match status" value="1"/>
</dbReference>
<dbReference type="PANTHER" id="PTHR12845:SF7">
    <property type="entry name" value="RHO GUANINE NUCLEOTIDE EXCHANGE FACTOR 15"/>
    <property type="match status" value="1"/>
</dbReference>
<dbReference type="SUPFAM" id="SSF48065">
    <property type="entry name" value="DBL homology domain (DH-domain)"/>
    <property type="match status" value="1"/>
</dbReference>
<dbReference type="PROSITE" id="PS50010">
    <property type="entry name" value="DH_2"/>
    <property type="match status" value="1"/>
</dbReference>
<dbReference type="InterPro" id="IPR047271">
    <property type="entry name" value="Ephexin-like"/>
</dbReference>
<dbReference type="Pfam" id="PF00018">
    <property type="entry name" value="SH3_1"/>
    <property type="match status" value="1"/>
</dbReference>
<feature type="compositionally biased region" description="Pro residues" evidence="4">
    <location>
        <begin position="266"/>
        <end position="276"/>
    </location>
</feature>
<dbReference type="CDD" id="cd00160">
    <property type="entry name" value="RhoGEF"/>
    <property type="match status" value="1"/>
</dbReference>
<feature type="region of interest" description="Disordered" evidence="4">
    <location>
        <begin position="1"/>
        <end position="45"/>
    </location>
</feature>
<dbReference type="PANTHER" id="PTHR12845">
    <property type="entry name" value="GUANINE NUCLEOTIDE EXCHANGE FACTOR"/>
    <property type="match status" value="1"/>
</dbReference>
<evidence type="ECO:0000256" key="1">
    <source>
        <dbReference type="ARBA" id="ARBA00022443"/>
    </source>
</evidence>
<dbReference type="Pfam" id="PF00621">
    <property type="entry name" value="RhoGEF"/>
    <property type="match status" value="1"/>
</dbReference>
<dbReference type="SMART" id="SM00326">
    <property type="entry name" value="SH3"/>
    <property type="match status" value="1"/>
</dbReference>